<gene>
    <name evidence="2" type="ORF">GWK47_047245</name>
</gene>
<comment type="caution">
    <text evidence="2">The sequence shown here is derived from an EMBL/GenBank/DDBJ whole genome shotgun (WGS) entry which is preliminary data.</text>
</comment>
<accession>A0A8J4YBC8</accession>
<name>A0A8J4YBC8_CHIOP</name>
<evidence type="ECO:0000256" key="1">
    <source>
        <dbReference type="SAM" id="MobiDB-lite"/>
    </source>
</evidence>
<evidence type="ECO:0000313" key="2">
    <source>
        <dbReference type="EMBL" id="KAG0721049.1"/>
    </source>
</evidence>
<feature type="region of interest" description="Disordered" evidence="1">
    <location>
        <begin position="1"/>
        <end position="22"/>
    </location>
</feature>
<proteinExistence type="predicted"/>
<keyword evidence="3" id="KW-1185">Reference proteome</keyword>
<dbReference type="AlphaFoldDB" id="A0A8J4YBC8"/>
<evidence type="ECO:0000313" key="3">
    <source>
        <dbReference type="Proteomes" id="UP000770661"/>
    </source>
</evidence>
<organism evidence="2 3">
    <name type="scientific">Chionoecetes opilio</name>
    <name type="common">Atlantic snow crab</name>
    <name type="synonym">Cancer opilio</name>
    <dbReference type="NCBI Taxonomy" id="41210"/>
    <lineage>
        <taxon>Eukaryota</taxon>
        <taxon>Metazoa</taxon>
        <taxon>Ecdysozoa</taxon>
        <taxon>Arthropoda</taxon>
        <taxon>Crustacea</taxon>
        <taxon>Multicrustacea</taxon>
        <taxon>Malacostraca</taxon>
        <taxon>Eumalacostraca</taxon>
        <taxon>Eucarida</taxon>
        <taxon>Decapoda</taxon>
        <taxon>Pleocyemata</taxon>
        <taxon>Brachyura</taxon>
        <taxon>Eubrachyura</taxon>
        <taxon>Majoidea</taxon>
        <taxon>Majidae</taxon>
        <taxon>Chionoecetes</taxon>
    </lineage>
</organism>
<reference evidence="2" key="1">
    <citation type="submission" date="2020-07" db="EMBL/GenBank/DDBJ databases">
        <title>The High-quality genome of the commercially important snow crab, Chionoecetes opilio.</title>
        <authorList>
            <person name="Jeong J.-H."/>
            <person name="Ryu S."/>
        </authorList>
    </citation>
    <scope>NUCLEOTIDE SEQUENCE</scope>
    <source>
        <strain evidence="2">MADBK_172401_WGS</strain>
        <tissue evidence="2">Digestive gland</tissue>
    </source>
</reference>
<protein>
    <submittedName>
        <fullName evidence="2">Uncharacterized protein</fullName>
    </submittedName>
</protein>
<dbReference type="EMBL" id="JACEEZ010011919">
    <property type="protein sequence ID" value="KAG0721049.1"/>
    <property type="molecule type" value="Genomic_DNA"/>
</dbReference>
<sequence>MSTSSSPDHPDEPGTQTGSKEKFLETILQWYEGTASHYNILTQDNWNDSVKKTPVHRAEKLTKRPLRGIAAKAKVPQRRDDGPTPLLLATAETGNFGDAACPPMPPLDPLVISLIKSGKHQEEVNHLIQEVTEAYKAKKAAWQAMEKYYRDLNK</sequence>
<dbReference type="Proteomes" id="UP000770661">
    <property type="component" value="Unassembled WGS sequence"/>
</dbReference>